<evidence type="ECO:0000313" key="2">
    <source>
        <dbReference type="EMBL" id="KAF0296956.1"/>
    </source>
</evidence>
<dbReference type="AlphaFoldDB" id="A0A6A4VQN3"/>
<dbReference type="Proteomes" id="UP000440578">
    <property type="component" value="Unassembled WGS sequence"/>
</dbReference>
<dbReference type="PROSITE" id="PS51257">
    <property type="entry name" value="PROKAR_LIPOPROTEIN"/>
    <property type="match status" value="1"/>
</dbReference>
<gene>
    <name evidence="2" type="primary">thoc6_1</name>
    <name evidence="2" type="ORF">FJT64_005612</name>
</gene>
<dbReference type="PANTHER" id="PTHR44411">
    <property type="entry name" value="THO COMPLEX SUBUNIT 6 HOMOLOG"/>
    <property type="match status" value="1"/>
</dbReference>
<comment type="caution">
    <text evidence="2">The sequence shown here is derived from an EMBL/GenBank/DDBJ whole genome shotgun (WGS) entry which is preliminary data.</text>
</comment>
<accession>A0A6A4VQN3</accession>
<protein>
    <submittedName>
        <fullName evidence="2">THO complex subunit 6</fullName>
    </submittedName>
</protein>
<name>A0A6A4VQN3_AMPAM</name>
<dbReference type="GO" id="GO:0000347">
    <property type="term" value="C:THO complex"/>
    <property type="evidence" value="ECO:0007669"/>
    <property type="project" value="TreeGrafter"/>
</dbReference>
<dbReference type="InterPro" id="IPR015943">
    <property type="entry name" value="WD40/YVTN_repeat-like_dom_sf"/>
</dbReference>
<keyword evidence="1" id="KW-0853">WD repeat</keyword>
<dbReference type="Gene3D" id="2.130.10.10">
    <property type="entry name" value="YVTN repeat-like/Quinoprotein amine dehydrogenase"/>
    <property type="match status" value="1"/>
</dbReference>
<proteinExistence type="predicted"/>
<sequence>MKKELYTTVFCQAFSACGGYLAAGDGFGNIACYDVKKIVELSANEESLREFRRPELRFSTGEAPVYALVCDESHLIAGTSGLIQRPAADSESLSQPEVNSLELHDNRLYVGSGNHDVQVIDLETRIKVASLRGHSDYIHVVRVRQLITHSRAISASARPEDGSVRFWDTRQNKEVSKVEPHTHSDLERGMGKWIGALDVTDDWMPWLHEARFHDGLVLAGGDRGRTCTSSH</sequence>
<dbReference type="InterPro" id="IPR042626">
    <property type="entry name" value="THOC6"/>
</dbReference>
<dbReference type="SUPFAM" id="SSF50978">
    <property type="entry name" value="WD40 repeat-like"/>
    <property type="match status" value="1"/>
</dbReference>
<reference evidence="2 3" key="1">
    <citation type="submission" date="2019-07" db="EMBL/GenBank/DDBJ databases">
        <title>Draft genome assembly of a fouling barnacle, Amphibalanus amphitrite (Darwin, 1854): The first reference genome for Thecostraca.</title>
        <authorList>
            <person name="Kim W."/>
        </authorList>
    </citation>
    <scope>NUCLEOTIDE SEQUENCE [LARGE SCALE GENOMIC DNA]</scope>
    <source>
        <strain evidence="2">SNU_AA5</strain>
        <tissue evidence="2">Soma without cirri and trophi</tissue>
    </source>
</reference>
<dbReference type="OrthoDB" id="273067at2759"/>
<dbReference type="GO" id="GO:0000346">
    <property type="term" value="C:transcription export complex"/>
    <property type="evidence" value="ECO:0007669"/>
    <property type="project" value="TreeGrafter"/>
</dbReference>
<evidence type="ECO:0000313" key="3">
    <source>
        <dbReference type="Proteomes" id="UP000440578"/>
    </source>
</evidence>
<dbReference type="EMBL" id="VIIS01001523">
    <property type="protein sequence ID" value="KAF0296956.1"/>
    <property type="molecule type" value="Genomic_DNA"/>
</dbReference>
<keyword evidence="3" id="KW-1185">Reference proteome</keyword>
<dbReference type="InterPro" id="IPR036322">
    <property type="entry name" value="WD40_repeat_dom_sf"/>
</dbReference>
<organism evidence="2 3">
    <name type="scientific">Amphibalanus amphitrite</name>
    <name type="common">Striped barnacle</name>
    <name type="synonym">Balanus amphitrite</name>
    <dbReference type="NCBI Taxonomy" id="1232801"/>
    <lineage>
        <taxon>Eukaryota</taxon>
        <taxon>Metazoa</taxon>
        <taxon>Ecdysozoa</taxon>
        <taxon>Arthropoda</taxon>
        <taxon>Crustacea</taxon>
        <taxon>Multicrustacea</taxon>
        <taxon>Cirripedia</taxon>
        <taxon>Thoracica</taxon>
        <taxon>Thoracicalcarea</taxon>
        <taxon>Balanomorpha</taxon>
        <taxon>Balanoidea</taxon>
        <taxon>Balanidae</taxon>
        <taxon>Amphibalaninae</taxon>
        <taxon>Amphibalanus</taxon>
    </lineage>
</organism>
<dbReference type="PANTHER" id="PTHR44411:SF1">
    <property type="entry name" value="THO COMPLEX SUBUNIT 6 HOMOLOG"/>
    <property type="match status" value="1"/>
</dbReference>
<dbReference type="GO" id="GO:0006406">
    <property type="term" value="P:mRNA export from nucleus"/>
    <property type="evidence" value="ECO:0007669"/>
    <property type="project" value="TreeGrafter"/>
</dbReference>
<evidence type="ECO:0000256" key="1">
    <source>
        <dbReference type="ARBA" id="ARBA00022574"/>
    </source>
</evidence>